<dbReference type="EMBL" id="CP001618">
    <property type="protein sequence ID" value="ACQ82026.1"/>
    <property type="molecule type" value="Genomic_DNA"/>
</dbReference>
<name>C5C4A2_BEUC1</name>
<keyword evidence="1" id="KW-0472">Membrane</keyword>
<dbReference type="AlphaFoldDB" id="C5C4A2"/>
<dbReference type="STRING" id="471853.Bcav_3784"/>
<evidence type="ECO:0000313" key="3">
    <source>
        <dbReference type="Proteomes" id="UP000007962"/>
    </source>
</evidence>
<keyword evidence="3" id="KW-1185">Reference proteome</keyword>
<dbReference type="KEGG" id="bcv:Bcav_3784"/>
<reference evidence="2 3" key="1">
    <citation type="journal article" date="2009" name="Stand. Genomic Sci.">
        <title>Complete genome sequence of Beutenbergia cavernae type strain (HKI 0122).</title>
        <authorList>
            <person name="Land M."/>
            <person name="Pukall R."/>
            <person name="Abt B."/>
            <person name="Goker M."/>
            <person name="Rohde M."/>
            <person name="Glavina Del Rio T."/>
            <person name="Tice H."/>
            <person name="Copeland A."/>
            <person name="Cheng J.F."/>
            <person name="Lucas S."/>
            <person name="Chen F."/>
            <person name="Nolan M."/>
            <person name="Bruce D."/>
            <person name="Goodwin L."/>
            <person name="Pitluck S."/>
            <person name="Ivanova N."/>
            <person name="Mavromatis K."/>
            <person name="Ovchinnikova G."/>
            <person name="Pati A."/>
            <person name="Chen A."/>
            <person name="Palaniappan K."/>
            <person name="Hauser L."/>
            <person name="Chang Y.J."/>
            <person name="Jefferies C.C."/>
            <person name="Saunders E."/>
            <person name="Brettin T."/>
            <person name="Detter J.C."/>
            <person name="Han C."/>
            <person name="Chain P."/>
            <person name="Bristow J."/>
            <person name="Eisen J.A."/>
            <person name="Markowitz V."/>
            <person name="Hugenholtz P."/>
            <person name="Kyrpides N.C."/>
            <person name="Klenk H.P."/>
            <person name="Lapidus A."/>
        </authorList>
    </citation>
    <scope>NUCLEOTIDE SEQUENCE [LARGE SCALE GENOMIC DNA]</scope>
    <source>
        <strain evidence="3">ATCC BAA-8 / DSM 12333 / NBRC 16432</strain>
    </source>
</reference>
<evidence type="ECO:0000313" key="2">
    <source>
        <dbReference type="EMBL" id="ACQ82026.1"/>
    </source>
</evidence>
<proteinExistence type="predicted"/>
<keyword evidence="1" id="KW-0812">Transmembrane</keyword>
<dbReference type="HOGENOM" id="CLU_083836_0_0_11"/>
<gene>
    <name evidence="2" type="ordered locus">Bcav_3784</name>
</gene>
<keyword evidence="1" id="KW-1133">Transmembrane helix</keyword>
<organism evidence="2 3">
    <name type="scientific">Beutenbergia cavernae (strain ATCC BAA-8 / DSM 12333 / CCUG 43141 / JCM 11478 / NBRC 16432 / NCIMB 13614 / HKI 0122)</name>
    <dbReference type="NCBI Taxonomy" id="471853"/>
    <lineage>
        <taxon>Bacteria</taxon>
        <taxon>Bacillati</taxon>
        <taxon>Actinomycetota</taxon>
        <taxon>Actinomycetes</taxon>
        <taxon>Micrococcales</taxon>
        <taxon>Beutenbergiaceae</taxon>
        <taxon>Beutenbergia</taxon>
    </lineage>
</organism>
<protein>
    <recommendedName>
        <fullName evidence="4">DUF3137 domain-containing protein</fullName>
    </recommendedName>
</protein>
<dbReference type="OrthoDB" id="3429251at2"/>
<evidence type="ECO:0008006" key="4">
    <source>
        <dbReference type="Google" id="ProtNLM"/>
    </source>
</evidence>
<evidence type="ECO:0000256" key="1">
    <source>
        <dbReference type="SAM" id="Phobius"/>
    </source>
</evidence>
<feature type="transmembrane region" description="Helical" evidence="1">
    <location>
        <begin position="6"/>
        <end position="28"/>
    </location>
</feature>
<dbReference type="Proteomes" id="UP000007962">
    <property type="component" value="Chromosome"/>
</dbReference>
<dbReference type="eggNOG" id="ENOG5032SJC">
    <property type="taxonomic scope" value="Bacteria"/>
</dbReference>
<sequence length="231" mass="25838">MEAGGAFMVLMFLGFGVIVALVLVFSYLSAKKRREALQAWAHSRGWTFTQNVPQLVGRWKGPPFGTGSGRKAYNALTGVVQGRQVVSFGYQYTVQSGKNSTTYQFHVVALSLPVPLSWLQLRPEGFGTSVAKFFGGQDIEFESIAFNERWRVEGPAGKYAYDVVHPRLMERLLWPDALGLNIRIEGSDILVWASGHQDVRQIDRYLVVLDAIVDSIPRFVWQAHGYDPAAR</sequence>
<accession>C5C4A2</accession>
<dbReference type="RefSeq" id="WP_015884263.1">
    <property type="nucleotide sequence ID" value="NC_012669.1"/>
</dbReference>